<protein>
    <submittedName>
        <fullName evidence="1">Microneme protein</fullName>
    </submittedName>
</protein>
<evidence type="ECO:0000313" key="1">
    <source>
        <dbReference type="EMBL" id="OEH79288.1"/>
    </source>
</evidence>
<dbReference type="VEuPathDB" id="ToxoDB:cyc_03038"/>
<accession>A0A1D3D763</accession>
<reference evidence="1 2" key="1">
    <citation type="journal article" date="2016" name="BMC Genomics">
        <title>Comparative genomics reveals Cyclospora cayetanensis possesses coccidia-like metabolism and invasion components but unique surface antigens.</title>
        <authorList>
            <person name="Liu S."/>
            <person name="Wang L."/>
            <person name="Zheng H."/>
            <person name="Xu Z."/>
            <person name="Roellig D.M."/>
            <person name="Li N."/>
            <person name="Frace M.A."/>
            <person name="Tang K."/>
            <person name="Arrowood M.J."/>
            <person name="Moss D.M."/>
            <person name="Zhang L."/>
            <person name="Feng Y."/>
            <person name="Xiao L."/>
        </authorList>
    </citation>
    <scope>NUCLEOTIDE SEQUENCE [LARGE SCALE GENOMIC DNA]</scope>
    <source>
        <strain evidence="1 2">CHN_HEN01</strain>
    </source>
</reference>
<dbReference type="Proteomes" id="UP000095192">
    <property type="component" value="Unassembled WGS sequence"/>
</dbReference>
<comment type="caution">
    <text evidence="1">The sequence shown here is derived from an EMBL/GenBank/DDBJ whole genome shotgun (WGS) entry which is preliminary data.</text>
</comment>
<gene>
    <name evidence="1" type="ORF">cyc_03038</name>
</gene>
<keyword evidence="2" id="KW-1185">Reference proteome</keyword>
<dbReference type="AlphaFoldDB" id="A0A1D3D763"/>
<organism evidence="1 2">
    <name type="scientific">Cyclospora cayetanensis</name>
    <dbReference type="NCBI Taxonomy" id="88456"/>
    <lineage>
        <taxon>Eukaryota</taxon>
        <taxon>Sar</taxon>
        <taxon>Alveolata</taxon>
        <taxon>Apicomplexa</taxon>
        <taxon>Conoidasida</taxon>
        <taxon>Coccidia</taxon>
        <taxon>Eucoccidiorida</taxon>
        <taxon>Eimeriorina</taxon>
        <taxon>Eimeriidae</taxon>
        <taxon>Cyclospora</taxon>
    </lineage>
</organism>
<dbReference type="EMBL" id="JROU02000435">
    <property type="protein sequence ID" value="OEH79288.1"/>
    <property type="molecule type" value="Genomic_DNA"/>
</dbReference>
<dbReference type="Gene3D" id="3.90.640.70">
    <property type="match status" value="2"/>
</dbReference>
<sequence length="123" mass="13733">MYARHDVAKGGISKEWRCYAQAALNTASSSPNCIDTCGSLRHCLGAYGGFFRFYLTRNDAMEENVTTQKAKFCISPAPSLQKILDRLCMHYTEERCEMGVIAECVQVAYARFDKGTASQAEKQ</sequence>
<dbReference type="InParanoid" id="A0A1D3D763"/>
<evidence type="ECO:0000313" key="2">
    <source>
        <dbReference type="Proteomes" id="UP000095192"/>
    </source>
</evidence>
<dbReference type="Pfam" id="PF10564">
    <property type="entry name" value="MAR_sialic_bdg"/>
    <property type="match status" value="1"/>
</dbReference>
<dbReference type="InterPro" id="IPR019562">
    <property type="entry name" value="Micronemal-adhesive-rpt_sia-bd"/>
</dbReference>
<name>A0A1D3D763_9EIME</name>
<proteinExistence type="predicted"/>